<evidence type="ECO:0000256" key="1">
    <source>
        <dbReference type="ARBA" id="ARBA00001968"/>
    </source>
</evidence>
<dbReference type="Pfam" id="PF08340">
    <property type="entry name" value="YicC-like_C"/>
    <property type="match status" value="1"/>
</dbReference>
<dbReference type="InterPro" id="IPR005229">
    <property type="entry name" value="YicC/YloC-like"/>
</dbReference>
<dbReference type="InterPro" id="IPR013527">
    <property type="entry name" value="YicC-like_N"/>
</dbReference>
<feature type="domain" description="Endoribonuclease YicC-like N-terminal" evidence="6">
    <location>
        <begin position="4"/>
        <end position="157"/>
    </location>
</feature>
<dbReference type="PANTHER" id="PTHR30636">
    <property type="entry name" value="UPF0701 PROTEIN YICC"/>
    <property type="match status" value="1"/>
</dbReference>
<accession>A0A381RCP6</accession>
<gene>
    <name evidence="8" type="ORF">METZ01_LOCUS40471</name>
</gene>
<evidence type="ECO:0000259" key="7">
    <source>
        <dbReference type="Pfam" id="PF08340"/>
    </source>
</evidence>
<organism evidence="8">
    <name type="scientific">marine metagenome</name>
    <dbReference type="NCBI Taxonomy" id="408172"/>
    <lineage>
        <taxon>unclassified sequences</taxon>
        <taxon>metagenomes</taxon>
        <taxon>ecological metagenomes</taxon>
    </lineage>
</organism>
<comment type="cofactor">
    <cofactor evidence="1">
        <name>a divalent metal cation</name>
        <dbReference type="ChEBI" id="CHEBI:60240"/>
    </cofactor>
</comment>
<evidence type="ECO:0000256" key="2">
    <source>
        <dbReference type="ARBA" id="ARBA00022722"/>
    </source>
</evidence>
<dbReference type="AlphaFoldDB" id="A0A381RCP6"/>
<evidence type="ECO:0000259" key="6">
    <source>
        <dbReference type="Pfam" id="PF03755"/>
    </source>
</evidence>
<keyword evidence="4" id="KW-0378">Hydrolase</keyword>
<dbReference type="InterPro" id="IPR013551">
    <property type="entry name" value="YicC-like_C"/>
</dbReference>
<evidence type="ECO:0000256" key="3">
    <source>
        <dbReference type="ARBA" id="ARBA00022759"/>
    </source>
</evidence>
<sequence length="293" mass="33423">MLISMTGYGRAEGQKDDYTYLAEVRSVNNRFIEINTRLPKAHMDLEQPLKKLIKSYCSRGSINLSISIGNSNENTGEWEVKPNLPLATQYVTALNQIRDSLKLEGKIDLKSVIGIRDIVKIEPLAVDPANHELILNIAAEALASLQKMRKEEGINLQKDLEQRIDAIESHAAEIESCHPEVVKEYQNKLKERIKSLNEGMEPDETRIAQETALLADRCDITEEITRLRSHLNQFRNFFNTNEPIGRKLEFITQEINREVNTTGSKSSNIKISNKVIEIKSELEKIREQVQNIE</sequence>
<dbReference type="NCBIfam" id="TIGR00255">
    <property type="entry name" value="YicC/YloC family endoribonuclease"/>
    <property type="match status" value="1"/>
</dbReference>
<dbReference type="PANTHER" id="PTHR30636:SF3">
    <property type="entry name" value="UPF0701 PROTEIN YICC"/>
    <property type="match status" value="1"/>
</dbReference>
<keyword evidence="3" id="KW-0255">Endonuclease</keyword>
<evidence type="ECO:0000313" key="8">
    <source>
        <dbReference type="EMBL" id="SUZ87617.1"/>
    </source>
</evidence>
<keyword evidence="2" id="KW-0540">Nuclease</keyword>
<proteinExistence type="inferred from homology"/>
<feature type="domain" description="Endoribonuclease YicC-like C-terminal" evidence="7">
    <location>
        <begin position="174"/>
        <end position="293"/>
    </location>
</feature>
<dbReference type="GO" id="GO:0016787">
    <property type="term" value="F:hydrolase activity"/>
    <property type="evidence" value="ECO:0007669"/>
    <property type="project" value="UniProtKB-KW"/>
</dbReference>
<evidence type="ECO:0008006" key="9">
    <source>
        <dbReference type="Google" id="ProtNLM"/>
    </source>
</evidence>
<protein>
    <recommendedName>
        <fullName evidence="9">YicC family protein</fullName>
    </recommendedName>
</protein>
<evidence type="ECO:0000256" key="4">
    <source>
        <dbReference type="ARBA" id="ARBA00022801"/>
    </source>
</evidence>
<name>A0A381RCP6_9ZZZZ</name>
<dbReference type="GO" id="GO:0004521">
    <property type="term" value="F:RNA endonuclease activity"/>
    <property type="evidence" value="ECO:0007669"/>
    <property type="project" value="InterPro"/>
</dbReference>
<evidence type="ECO:0000256" key="5">
    <source>
        <dbReference type="ARBA" id="ARBA00035648"/>
    </source>
</evidence>
<comment type="similarity">
    <text evidence="5">Belongs to the YicC/YloC family.</text>
</comment>
<dbReference type="EMBL" id="UINC01001733">
    <property type="protein sequence ID" value="SUZ87617.1"/>
    <property type="molecule type" value="Genomic_DNA"/>
</dbReference>
<reference evidence="8" key="1">
    <citation type="submission" date="2018-05" db="EMBL/GenBank/DDBJ databases">
        <authorList>
            <person name="Lanie J.A."/>
            <person name="Ng W.-L."/>
            <person name="Kazmierczak K.M."/>
            <person name="Andrzejewski T.M."/>
            <person name="Davidsen T.M."/>
            <person name="Wayne K.J."/>
            <person name="Tettelin H."/>
            <person name="Glass J.I."/>
            <person name="Rusch D."/>
            <person name="Podicherti R."/>
            <person name="Tsui H.-C.T."/>
            <person name="Winkler M.E."/>
        </authorList>
    </citation>
    <scope>NUCLEOTIDE SEQUENCE</scope>
</reference>
<dbReference type="Pfam" id="PF03755">
    <property type="entry name" value="YicC-like_N"/>
    <property type="match status" value="1"/>
</dbReference>